<proteinExistence type="predicted"/>
<name>A0A1F7XK28_9BACT</name>
<dbReference type="Proteomes" id="UP000177382">
    <property type="component" value="Unassembled WGS sequence"/>
</dbReference>
<accession>A0A1F7XK28</accession>
<dbReference type="STRING" id="1802485.A2V97_02100"/>
<reference evidence="2 3" key="1">
    <citation type="journal article" date="2016" name="Nat. Commun.">
        <title>Thousands of microbial genomes shed light on interconnected biogeochemical processes in an aquifer system.</title>
        <authorList>
            <person name="Anantharaman K."/>
            <person name="Brown C.T."/>
            <person name="Hug L.A."/>
            <person name="Sharon I."/>
            <person name="Castelle C.J."/>
            <person name="Probst A.J."/>
            <person name="Thomas B.C."/>
            <person name="Singh A."/>
            <person name="Wilkins M.J."/>
            <person name="Karaoz U."/>
            <person name="Brodie E.L."/>
            <person name="Williams K.H."/>
            <person name="Hubbard S.S."/>
            <person name="Banfield J.F."/>
        </authorList>
    </citation>
    <scope>NUCLEOTIDE SEQUENCE [LARGE SCALE GENOMIC DNA]</scope>
</reference>
<feature type="region of interest" description="Disordered" evidence="1">
    <location>
        <begin position="64"/>
        <end position="84"/>
    </location>
</feature>
<dbReference type="AlphaFoldDB" id="A0A1F7XK28"/>
<evidence type="ECO:0000313" key="2">
    <source>
        <dbReference type="EMBL" id="OGM15401.1"/>
    </source>
</evidence>
<evidence type="ECO:0000313" key="3">
    <source>
        <dbReference type="Proteomes" id="UP000177382"/>
    </source>
</evidence>
<evidence type="ECO:0000256" key="1">
    <source>
        <dbReference type="SAM" id="MobiDB-lite"/>
    </source>
</evidence>
<dbReference type="EMBL" id="MGFX01000006">
    <property type="protein sequence ID" value="OGM15401.1"/>
    <property type="molecule type" value="Genomic_DNA"/>
</dbReference>
<sequence length="99" mass="10912">MIHMKEIKIYHSHSDVCGGGSPWKSGLEVTRATLALANRNISVAGLSDQEVLDLHAKHNSQTEAAKILAPRENNPNVREEHPDATIYLKGPSLEAWENC</sequence>
<organism evidence="2 3">
    <name type="scientific">Candidatus Woesebacteria bacterium RBG_16_42_24</name>
    <dbReference type="NCBI Taxonomy" id="1802485"/>
    <lineage>
        <taxon>Bacteria</taxon>
        <taxon>Candidatus Woeseibacteriota</taxon>
    </lineage>
</organism>
<gene>
    <name evidence="2" type="ORF">A2V97_02100</name>
</gene>
<comment type="caution">
    <text evidence="2">The sequence shown here is derived from an EMBL/GenBank/DDBJ whole genome shotgun (WGS) entry which is preliminary data.</text>
</comment>
<protein>
    <submittedName>
        <fullName evidence="2">Uncharacterized protein</fullName>
    </submittedName>
</protein>